<evidence type="ECO:0000313" key="1">
    <source>
        <dbReference type="EMBL" id="QWG14826.1"/>
    </source>
</evidence>
<dbReference type="EMBL" id="CP076134">
    <property type="protein sequence ID" value="QWG14826.1"/>
    <property type="molecule type" value="Genomic_DNA"/>
</dbReference>
<evidence type="ECO:0000313" key="2">
    <source>
        <dbReference type="Proteomes" id="UP000680839"/>
    </source>
</evidence>
<organism evidence="1 2">
    <name type="scientific">Bradyrhizobium sediminis</name>
    <dbReference type="NCBI Taxonomy" id="2840469"/>
    <lineage>
        <taxon>Bacteria</taxon>
        <taxon>Pseudomonadati</taxon>
        <taxon>Pseudomonadota</taxon>
        <taxon>Alphaproteobacteria</taxon>
        <taxon>Hyphomicrobiales</taxon>
        <taxon>Nitrobacteraceae</taxon>
        <taxon>Bradyrhizobium</taxon>
    </lineage>
</organism>
<sequence length="122" mass="13699">MPELPEPAATVVEQSAIDASARLTKASQRALDLMMGAQKVMLEEVVFASNELLDRAKTETHLFSEFISKMAGSHSVKDLNTMCRECGQHQIDFIRRDSDRIFKHGERMIEVTSKLFSGRPDS</sequence>
<evidence type="ECO:0008006" key="3">
    <source>
        <dbReference type="Google" id="ProtNLM"/>
    </source>
</evidence>
<gene>
    <name evidence="1" type="ORF">KMZ29_09305</name>
</gene>
<reference evidence="1" key="1">
    <citation type="submission" date="2021-06" db="EMBL/GenBank/DDBJ databases">
        <title>Bradyrhizobium sp. S2-20-1 Genome sequencing.</title>
        <authorList>
            <person name="Jin L."/>
        </authorList>
    </citation>
    <scope>NUCLEOTIDE SEQUENCE</scope>
    <source>
        <strain evidence="1">S2-20-1</strain>
    </source>
</reference>
<dbReference type="AlphaFoldDB" id="A0A975NHV3"/>
<accession>A0A975NHV3</accession>
<dbReference type="RefSeq" id="WP_215623419.1">
    <property type="nucleotide sequence ID" value="NZ_CP076134.1"/>
</dbReference>
<proteinExistence type="predicted"/>
<dbReference type="Proteomes" id="UP000680839">
    <property type="component" value="Chromosome"/>
</dbReference>
<protein>
    <recommendedName>
        <fullName evidence="3">Phasin domain-containing protein</fullName>
    </recommendedName>
</protein>
<name>A0A975NHV3_9BRAD</name>